<dbReference type="AlphaFoldDB" id="A0AA39CQS8"/>
<dbReference type="Pfam" id="PF13489">
    <property type="entry name" value="Methyltransf_23"/>
    <property type="match status" value="1"/>
</dbReference>
<dbReference type="PANTHER" id="PTHR43591:SF24">
    <property type="entry name" value="2-METHOXY-6-POLYPRENYL-1,4-BENZOQUINOL METHYLASE, MITOCHONDRIAL"/>
    <property type="match status" value="1"/>
</dbReference>
<dbReference type="EMBL" id="JAPDRK010000001">
    <property type="protein sequence ID" value="KAJ9616526.1"/>
    <property type="molecule type" value="Genomic_DNA"/>
</dbReference>
<gene>
    <name evidence="1" type="ORF">H2200_000245</name>
</gene>
<reference evidence="1" key="1">
    <citation type="submission" date="2022-10" db="EMBL/GenBank/DDBJ databases">
        <title>Culturing micro-colonial fungi from biological soil crusts in the Mojave desert and describing Neophaeococcomyces mojavensis, and introducing the new genera and species Taxawa tesnikishii.</title>
        <authorList>
            <person name="Kurbessoian T."/>
            <person name="Stajich J.E."/>
        </authorList>
    </citation>
    <scope>NUCLEOTIDE SEQUENCE</scope>
    <source>
        <strain evidence="1">TK_41</strain>
    </source>
</reference>
<organism evidence="1 2">
    <name type="scientific">Cladophialophora chaetospira</name>
    <dbReference type="NCBI Taxonomy" id="386627"/>
    <lineage>
        <taxon>Eukaryota</taxon>
        <taxon>Fungi</taxon>
        <taxon>Dikarya</taxon>
        <taxon>Ascomycota</taxon>
        <taxon>Pezizomycotina</taxon>
        <taxon>Eurotiomycetes</taxon>
        <taxon>Chaetothyriomycetidae</taxon>
        <taxon>Chaetothyriales</taxon>
        <taxon>Herpotrichiellaceae</taxon>
        <taxon>Cladophialophora</taxon>
    </lineage>
</organism>
<dbReference type="PANTHER" id="PTHR43591">
    <property type="entry name" value="METHYLTRANSFERASE"/>
    <property type="match status" value="1"/>
</dbReference>
<proteinExistence type="predicted"/>
<evidence type="ECO:0000313" key="1">
    <source>
        <dbReference type="EMBL" id="KAJ9616526.1"/>
    </source>
</evidence>
<dbReference type="GO" id="GO:0008168">
    <property type="term" value="F:methyltransferase activity"/>
    <property type="evidence" value="ECO:0007669"/>
    <property type="project" value="TreeGrafter"/>
</dbReference>
<accession>A0AA39CQS8</accession>
<dbReference type="Proteomes" id="UP001172673">
    <property type="component" value="Unassembled WGS sequence"/>
</dbReference>
<comment type="caution">
    <text evidence="1">The sequence shown here is derived from an EMBL/GenBank/DDBJ whole genome shotgun (WGS) entry which is preliminary data.</text>
</comment>
<dbReference type="SUPFAM" id="SSF53335">
    <property type="entry name" value="S-adenosyl-L-methionine-dependent methyltransferases"/>
    <property type="match status" value="1"/>
</dbReference>
<dbReference type="Gene3D" id="3.40.50.150">
    <property type="entry name" value="Vaccinia Virus protein VP39"/>
    <property type="match status" value="1"/>
</dbReference>
<name>A0AA39CQS8_9EURO</name>
<dbReference type="CDD" id="cd02440">
    <property type="entry name" value="AdoMet_MTases"/>
    <property type="match status" value="1"/>
</dbReference>
<sequence length="326" mass="37547">MDDLNLPGGIPVDSNYGGSTLEEEEVADSAYSQASSINNFRVEHGRRYSEYKEGHPFPYDEVSQANERALHDLVFCILDHRYFLSPISETSLRCIADIGSGEGFWTEGAAQRYPEAEVVGIDKMFHERSVEPNCSFIIQDITEEWVLDNPSMKFDLIHIRNLFVGVRDWEPVYAECFRNMNSGGWIEQYEVEIQATNVSNSELPGSEIRKLSDISYEMARVSGRDFQISHKMKHMIEEAGFVDVQEQKVSMPLGPWARDPKFKEIGEHFEKFYKTGLQGWLMQIWTRYLGKTAEEVNEACAKAFQEINNRHGYWYFPLVIVIGRKP</sequence>
<evidence type="ECO:0008006" key="3">
    <source>
        <dbReference type="Google" id="ProtNLM"/>
    </source>
</evidence>
<keyword evidence="2" id="KW-1185">Reference proteome</keyword>
<dbReference type="InterPro" id="IPR029063">
    <property type="entry name" value="SAM-dependent_MTases_sf"/>
</dbReference>
<protein>
    <recommendedName>
        <fullName evidence="3">S-adenosyl-L-methionine-dependent methyltransferase</fullName>
    </recommendedName>
</protein>
<evidence type="ECO:0000313" key="2">
    <source>
        <dbReference type="Proteomes" id="UP001172673"/>
    </source>
</evidence>